<protein>
    <recommendedName>
        <fullName evidence="4">DoxX family protein</fullName>
    </recommendedName>
</protein>
<sequence>MRLSTKEKFHLSILATLRWTMAITFLIYGMAKIYPGQFITGDFVFDSTKDSAMKLAWYFFGYSDFYNYFIATGELLAALLLVIPRTATLGNIIFLPIIANITVLNYCFNIPAKVVCVPLLAMSLLLVLMEYSKLKGIFFVNAATPMQKVDVQSSERKVTVK</sequence>
<feature type="transmembrane region" description="Helical" evidence="1">
    <location>
        <begin position="89"/>
        <end position="106"/>
    </location>
</feature>
<keyword evidence="1" id="KW-0472">Membrane</keyword>
<evidence type="ECO:0000313" key="2">
    <source>
        <dbReference type="EMBL" id="AXI29376.1"/>
    </source>
</evidence>
<dbReference type="RefSeq" id="WP_114895411.1">
    <property type="nucleotide sequence ID" value="NZ_CP022674.1"/>
</dbReference>
<evidence type="ECO:0000313" key="3">
    <source>
        <dbReference type="Proteomes" id="UP000253834"/>
    </source>
</evidence>
<name>A0AA86I660_PRIMG</name>
<dbReference type="EMBL" id="CP022674">
    <property type="protein sequence ID" value="AXI29376.1"/>
    <property type="molecule type" value="Genomic_DNA"/>
</dbReference>
<organism evidence="2 3">
    <name type="scientific">Priestia megaterium</name>
    <name type="common">Bacillus megaterium</name>
    <dbReference type="NCBI Taxonomy" id="1404"/>
    <lineage>
        <taxon>Bacteria</taxon>
        <taxon>Bacillati</taxon>
        <taxon>Bacillota</taxon>
        <taxon>Bacilli</taxon>
        <taxon>Bacillales</taxon>
        <taxon>Bacillaceae</taxon>
        <taxon>Priestia</taxon>
    </lineage>
</organism>
<proteinExistence type="predicted"/>
<feature type="transmembrane region" description="Helical" evidence="1">
    <location>
        <begin position="112"/>
        <end position="129"/>
    </location>
</feature>
<feature type="transmembrane region" description="Helical" evidence="1">
    <location>
        <begin position="12"/>
        <end position="31"/>
    </location>
</feature>
<gene>
    <name evidence="2" type="ORF">CIB87_10270</name>
</gene>
<keyword evidence="1" id="KW-1133">Transmembrane helix</keyword>
<feature type="transmembrane region" description="Helical" evidence="1">
    <location>
        <begin position="65"/>
        <end position="82"/>
    </location>
</feature>
<evidence type="ECO:0008006" key="4">
    <source>
        <dbReference type="Google" id="ProtNLM"/>
    </source>
</evidence>
<evidence type="ECO:0000256" key="1">
    <source>
        <dbReference type="SAM" id="Phobius"/>
    </source>
</evidence>
<dbReference type="AlphaFoldDB" id="A0AA86I660"/>
<keyword evidence="1" id="KW-0812">Transmembrane</keyword>
<accession>A0AA86I660</accession>
<dbReference type="Proteomes" id="UP000253834">
    <property type="component" value="Chromosome"/>
</dbReference>
<reference evidence="2 3" key="1">
    <citation type="submission" date="2017-07" db="EMBL/GenBank/DDBJ databases">
        <title>Isolation and development of strain Bacillus megaterium SR7 for enhanced growth and metabolite production under supercritical carbon dioxide.</title>
        <authorList>
            <person name="Freedman A.J.E."/>
            <person name="Peet K.C."/>
            <person name="Boock J.T."/>
            <person name="Penn K."/>
            <person name="Prather K.L.J."/>
            <person name="Thompson J.R."/>
        </authorList>
    </citation>
    <scope>NUCLEOTIDE SEQUENCE [LARGE SCALE GENOMIC DNA]</scope>
    <source>
        <strain evidence="2 3">SR7</strain>
    </source>
</reference>